<keyword evidence="3 8" id="KW-0812">Transmembrane</keyword>
<proteinExistence type="inferred from homology"/>
<keyword evidence="10" id="KW-1185">Reference proteome</keyword>
<evidence type="ECO:0000313" key="9">
    <source>
        <dbReference type="EMBL" id="MFC5970808.1"/>
    </source>
</evidence>
<evidence type="ECO:0000256" key="6">
    <source>
        <dbReference type="ARBA" id="ARBA00035120"/>
    </source>
</evidence>
<dbReference type="PANTHER" id="PTHR28259:SF1">
    <property type="entry name" value="FLUORIDE EXPORT PROTEIN 1-RELATED"/>
    <property type="match status" value="1"/>
</dbReference>
<keyword evidence="2 8" id="KW-1003">Cell membrane</keyword>
<keyword evidence="8" id="KW-0407">Ion channel</keyword>
<evidence type="ECO:0000256" key="8">
    <source>
        <dbReference type="HAMAP-Rule" id="MF_00454"/>
    </source>
</evidence>
<comment type="subcellular location">
    <subcellularLocation>
        <location evidence="1 8">Cell membrane</location>
        <topology evidence="1 8">Multi-pass membrane protein</topology>
    </subcellularLocation>
</comment>
<dbReference type="Pfam" id="PF02537">
    <property type="entry name" value="CRCB"/>
    <property type="match status" value="1"/>
</dbReference>
<dbReference type="InterPro" id="IPR003691">
    <property type="entry name" value="FluC"/>
</dbReference>
<keyword evidence="8" id="KW-0406">Ion transport</keyword>
<dbReference type="PANTHER" id="PTHR28259">
    <property type="entry name" value="FLUORIDE EXPORT PROTEIN 1-RELATED"/>
    <property type="match status" value="1"/>
</dbReference>
<feature type="transmembrane region" description="Helical" evidence="8">
    <location>
        <begin position="66"/>
        <end position="84"/>
    </location>
</feature>
<sequence>MQRGRALALVAAGAFVGAVCRYLLAVWLPDSTAWLPGTLPWGTLAANALGAFALGALTARERAPAVSLAAGTGFCSSFSTYSTFAVETVGLGGTAAALYVVGTYGVGLLAVVLGRSLARYERTATGGAGR</sequence>
<evidence type="ECO:0000256" key="5">
    <source>
        <dbReference type="ARBA" id="ARBA00023136"/>
    </source>
</evidence>
<reference evidence="9 10" key="1">
    <citation type="journal article" date="2019" name="Int. J. Syst. Evol. Microbiol.">
        <title>The Global Catalogue of Microorganisms (GCM) 10K type strain sequencing project: providing services to taxonomists for standard genome sequencing and annotation.</title>
        <authorList>
            <consortium name="The Broad Institute Genomics Platform"/>
            <consortium name="The Broad Institute Genome Sequencing Center for Infectious Disease"/>
            <person name="Wu L."/>
            <person name="Ma J."/>
        </authorList>
    </citation>
    <scope>NUCLEOTIDE SEQUENCE [LARGE SCALE GENOMIC DNA]</scope>
    <source>
        <strain evidence="9 10">CGMCC 1.12543</strain>
    </source>
</reference>
<organism evidence="9 10">
    <name type="scientific">Halomarina salina</name>
    <dbReference type="NCBI Taxonomy" id="1872699"/>
    <lineage>
        <taxon>Archaea</taxon>
        <taxon>Methanobacteriati</taxon>
        <taxon>Methanobacteriota</taxon>
        <taxon>Stenosarchaea group</taxon>
        <taxon>Halobacteria</taxon>
        <taxon>Halobacteriales</taxon>
        <taxon>Natronomonadaceae</taxon>
        <taxon>Halomarina</taxon>
    </lineage>
</organism>
<feature type="transmembrane region" description="Helical" evidence="8">
    <location>
        <begin position="41"/>
        <end position="59"/>
    </location>
</feature>
<evidence type="ECO:0000256" key="4">
    <source>
        <dbReference type="ARBA" id="ARBA00022989"/>
    </source>
</evidence>
<gene>
    <name evidence="8" type="primary">fluC</name>
    <name evidence="8" type="synonym">crcB</name>
    <name evidence="9" type="ORF">ACFPYI_05625</name>
</gene>
<evidence type="ECO:0000256" key="3">
    <source>
        <dbReference type="ARBA" id="ARBA00022692"/>
    </source>
</evidence>
<name>A0ABD5RKB3_9EURY</name>
<dbReference type="HAMAP" id="MF_00454">
    <property type="entry name" value="FluC"/>
    <property type="match status" value="1"/>
</dbReference>
<feature type="transmembrane region" description="Helical" evidence="8">
    <location>
        <begin position="96"/>
        <end position="114"/>
    </location>
</feature>
<dbReference type="GO" id="GO:0062054">
    <property type="term" value="F:fluoride channel activity"/>
    <property type="evidence" value="ECO:0007669"/>
    <property type="project" value="UniProtKB-UniRule"/>
</dbReference>
<comment type="caution">
    <text evidence="9">The sequence shown here is derived from an EMBL/GenBank/DDBJ whole genome shotgun (WGS) entry which is preliminary data.</text>
</comment>
<dbReference type="AlphaFoldDB" id="A0ABD5RKB3"/>
<dbReference type="GO" id="GO:0005886">
    <property type="term" value="C:plasma membrane"/>
    <property type="evidence" value="ECO:0007669"/>
    <property type="project" value="UniProtKB-SubCell"/>
</dbReference>
<evidence type="ECO:0000256" key="1">
    <source>
        <dbReference type="ARBA" id="ARBA00004651"/>
    </source>
</evidence>
<dbReference type="RefSeq" id="WP_247413730.1">
    <property type="nucleotide sequence ID" value="NZ_JALLGW010000001.1"/>
</dbReference>
<comment type="similarity">
    <text evidence="6 8">Belongs to the fluoride channel Fluc/FEX (TC 1.A.43) family.</text>
</comment>
<evidence type="ECO:0000313" key="10">
    <source>
        <dbReference type="Proteomes" id="UP001596099"/>
    </source>
</evidence>
<comment type="function">
    <text evidence="8">Fluoride-specific ion channel. Important for reducing fluoride concentration in the cell, thus reducing its toxicity.</text>
</comment>
<comment type="caution">
    <text evidence="8">Lacks conserved residue(s) required for the propagation of feature annotation.</text>
</comment>
<protein>
    <recommendedName>
        <fullName evidence="8">Fluoride-specific ion channel FluC</fullName>
    </recommendedName>
</protein>
<keyword evidence="4 8" id="KW-1133">Transmembrane helix</keyword>
<dbReference type="Proteomes" id="UP001596099">
    <property type="component" value="Unassembled WGS sequence"/>
</dbReference>
<comment type="catalytic activity">
    <reaction evidence="7">
        <text>fluoride(in) = fluoride(out)</text>
        <dbReference type="Rhea" id="RHEA:76159"/>
        <dbReference type="ChEBI" id="CHEBI:17051"/>
    </reaction>
    <physiologicalReaction direction="left-to-right" evidence="7">
        <dbReference type="Rhea" id="RHEA:76160"/>
    </physiologicalReaction>
</comment>
<accession>A0ABD5RKB3</accession>
<evidence type="ECO:0000256" key="7">
    <source>
        <dbReference type="ARBA" id="ARBA00035585"/>
    </source>
</evidence>
<keyword evidence="8" id="KW-0813">Transport</keyword>
<dbReference type="EMBL" id="JBHSQH010000001">
    <property type="protein sequence ID" value="MFC5970808.1"/>
    <property type="molecule type" value="Genomic_DNA"/>
</dbReference>
<dbReference type="GO" id="GO:0140114">
    <property type="term" value="P:cellular detoxification of fluoride"/>
    <property type="evidence" value="ECO:0007669"/>
    <property type="project" value="UniProtKB-UniRule"/>
</dbReference>
<keyword evidence="5 8" id="KW-0472">Membrane</keyword>
<evidence type="ECO:0000256" key="2">
    <source>
        <dbReference type="ARBA" id="ARBA00022475"/>
    </source>
</evidence>